<evidence type="ECO:0000313" key="2">
    <source>
        <dbReference type="EMBL" id="MBB5078813.1"/>
    </source>
</evidence>
<evidence type="ECO:0000256" key="1">
    <source>
        <dbReference type="SAM" id="SignalP"/>
    </source>
</evidence>
<dbReference type="EMBL" id="JACHIN010000005">
    <property type="protein sequence ID" value="MBB5078813.1"/>
    <property type="molecule type" value="Genomic_DNA"/>
</dbReference>
<organism evidence="2 3">
    <name type="scientific">Nonomuraea endophytica</name>
    <dbReference type="NCBI Taxonomy" id="714136"/>
    <lineage>
        <taxon>Bacteria</taxon>
        <taxon>Bacillati</taxon>
        <taxon>Actinomycetota</taxon>
        <taxon>Actinomycetes</taxon>
        <taxon>Streptosporangiales</taxon>
        <taxon>Streptosporangiaceae</taxon>
        <taxon>Nonomuraea</taxon>
    </lineage>
</organism>
<protein>
    <submittedName>
        <fullName evidence="2">Uncharacterized protein</fullName>
    </submittedName>
</protein>
<keyword evidence="1" id="KW-0732">Signal</keyword>
<dbReference type="AlphaFoldDB" id="A0A7W8A5U1"/>
<gene>
    <name evidence="2" type="ORF">HNR40_004299</name>
</gene>
<feature type="signal peptide" evidence="1">
    <location>
        <begin position="1"/>
        <end position="21"/>
    </location>
</feature>
<sequence>MYRLGVAALLLPLLVATPAAAAVPDQGRPSMGASRTGWSAVAFEHHPTPGQAAGAEIYVRQFRDGAQVRETRVSAGGTGAFSHTQPSVGVSDSGDAVVAWAQDGDGDGVRDIALRVLRADGTLSATVVANGPGELRGDQVWPRIAVRGSGSFAVTWEDHPDAATSTVRLAAYSAITSRTFGPVQVSAAGRAANPAVAVHDSGAILAWEQNTDILYAKVAADGTIARASTPANADATNSQLAPSVAAMAGGDFVIAWAGNPDGAWRVRVRGFRADLTQRFPQRVATPGTANRQANPKVGMDDTGGFALAWNEDVNGIDVHAAGFNSDATPQRRFPPSRVNLETGGLQGAAAIGVLPDATFGVAYEEDATQSGSRRVVTRLGLRNLTDPGATITTPLEPVPGAPLTMTYDAADLAKVRQAEQAHAQLAPQPVSAVLASANSTARPLCHPTNSTPPAQGFCWDDTYGDDSSMTFVPQGLTTDGSSLLLAGWYNYDHPDYARGALTRLTFADIGDPANVRYRHALLVRPTGTGEVFEPVGGHADAVVLIGNLLYLRTFEPAPTGTNGYEGFDVFDLRHIWKMNGSGRAVGLSGGTFNASYHLWALPRVATYHFPTQGCGTYQPDKPVPCITAAAYDPAAGELVTFEAGQSSGPAQFTTSTGDIVRWPVDQATGQLTGTASARLRTRIPGLQGGTSHDGRYVLAGPCPEWVGGMYNIPSCVYTAGTGEPTKLWTRGGTNLENLAYQPASDRLWMLNEAPRKRVVYHHPWPR</sequence>
<dbReference type="RefSeq" id="WP_184963851.1">
    <property type="nucleotide sequence ID" value="NZ_JACHIN010000005.1"/>
</dbReference>
<dbReference type="Proteomes" id="UP000568380">
    <property type="component" value="Unassembled WGS sequence"/>
</dbReference>
<feature type="chain" id="PRO_5030593278" evidence="1">
    <location>
        <begin position="22"/>
        <end position="766"/>
    </location>
</feature>
<comment type="caution">
    <text evidence="2">The sequence shown here is derived from an EMBL/GenBank/DDBJ whole genome shotgun (WGS) entry which is preliminary data.</text>
</comment>
<keyword evidence="3" id="KW-1185">Reference proteome</keyword>
<proteinExistence type="predicted"/>
<name>A0A7W8A5U1_9ACTN</name>
<evidence type="ECO:0000313" key="3">
    <source>
        <dbReference type="Proteomes" id="UP000568380"/>
    </source>
</evidence>
<reference evidence="2 3" key="1">
    <citation type="submission" date="2020-08" db="EMBL/GenBank/DDBJ databases">
        <title>Genomic Encyclopedia of Type Strains, Phase IV (KMG-IV): sequencing the most valuable type-strain genomes for metagenomic binning, comparative biology and taxonomic classification.</title>
        <authorList>
            <person name="Goeker M."/>
        </authorList>
    </citation>
    <scope>NUCLEOTIDE SEQUENCE [LARGE SCALE GENOMIC DNA]</scope>
    <source>
        <strain evidence="2 3">DSM 45385</strain>
    </source>
</reference>
<accession>A0A7W8A5U1</accession>